<reference evidence="1 2" key="1">
    <citation type="journal article" date="2015" name="Stand. Genomic Sci.">
        <title>Genomic Encyclopedia of Bacterial and Archaeal Type Strains, Phase III: the genomes of soil and plant-associated and newly described type strains.</title>
        <authorList>
            <person name="Whitman W.B."/>
            <person name="Woyke T."/>
            <person name="Klenk H.P."/>
            <person name="Zhou Y."/>
            <person name="Lilburn T.G."/>
            <person name="Beck B.J."/>
            <person name="De Vos P."/>
            <person name="Vandamme P."/>
            <person name="Eisen J.A."/>
            <person name="Garrity G."/>
            <person name="Hugenholtz P."/>
            <person name="Kyrpides N.C."/>
        </authorList>
    </citation>
    <scope>NUCLEOTIDE SEQUENCE [LARGE SCALE GENOMIC DNA]</scope>
    <source>
        <strain evidence="1 2">A3</strain>
    </source>
</reference>
<accession>A0A4R2I9S4</accession>
<protein>
    <submittedName>
        <fullName evidence="1">Uncharacterized protein</fullName>
    </submittedName>
</protein>
<evidence type="ECO:0000313" key="2">
    <source>
        <dbReference type="Proteomes" id="UP000294862"/>
    </source>
</evidence>
<sequence length="38" mass="4216">MHLHDRVREVPARASRHATPLSMTVRAIAGSAIDLYES</sequence>
<keyword evidence="2" id="KW-1185">Reference proteome</keyword>
<comment type="caution">
    <text evidence="1">The sequence shown here is derived from an EMBL/GenBank/DDBJ whole genome shotgun (WGS) entry which is preliminary data.</text>
</comment>
<dbReference type="EMBL" id="SLWQ01000004">
    <property type="protein sequence ID" value="TCO40776.1"/>
    <property type="molecule type" value="Genomic_DNA"/>
</dbReference>
<gene>
    <name evidence="1" type="ORF">EV148_104137</name>
</gene>
<proteinExistence type="predicted"/>
<organism evidence="1 2">
    <name type="scientific">Dokdonella fugitiva</name>
    <dbReference type="NCBI Taxonomy" id="328517"/>
    <lineage>
        <taxon>Bacteria</taxon>
        <taxon>Pseudomonadati</taxon>
        <taxon>Pseudomonadota</taxon>
        <taxon>Gammaproteobacteria</taxon>
        <taxon>Lysobacterales</taxon>
        <taxon>Rhodanobacteraceae</taxon>
        <taxon>Dokdonella</taxon>
    </lineage>
</organism>
<evidence type="ECO:0000313" key="1">
    <source>
        <dbReference type="EMBL" id="TCO40776.1"/>
    </source>
</evidence>
<dbReference type="AlphaFoldDB" id="A0A4R2I9S4"/>
<dbReference type="Proteomes" id="UP000294862">
    <property type="component" value="Unassembled WGS sequence"/>
</dbReference>
<name>A0A4R2I9S4_9GAMM</name>